<dbReference type="GO" id="GO:0008270">
    <property type="term" value="F:zinc ion binding"/>
    <property type="evidence" value="ECO:0007669"/>
    <property type="project" value="UniProtKB-KW"/>
</dbReference>
<feature type="domain" description="C2H2-type" evidence="13">
    <location>
        <begin position="280"/>
        <end position="307"/>
    </location>
</feature>
<keyword evidence="7" id="KW-0862">Zinc</keyword>
<feature type="compositionally biased region" description="Basic and acidic residues" evidence="12">
    <location>
        <begin position="299"/>
        <end position="309"/>
    </location>
</feature>
<evidence type="ECO:0000256" key="12">
    <source>
        <dbReference type="SAM" id="MobiDB-lite"/>
    </source>
</evidence>
<proteinExistence type="predicted"/>
<keyword evidence="2" id="KW-0217">Developmental protein</keyword>
<dbReference type="FunFam" id="3.30.160.60:FF:000003">
    <property type="entry name" value="Zinc finger protein 3 homolog"/>
    <property type="match status" value="1"/>
</dbReference>
<keyword evidence="3" id="KW-0479">Metal-binding</keyword>
<dbReference type="PANTHER" id="PTHR14196">
    <property type="entry name" value="ODD-SKIPPED - RELATED"/>
    <property type="match status" value="1"/>
</dbReference>
<evidence type="ECO:0000256" key="3">
    <source>
        <dbReference type="ARBA" id="ARBA00022723"/>
    </source>
</evidence>
<dbReference type="GO" id="GO:0000981">
    <property type="term" value="F:DNA-binding transcription factor activity, RNA polymerase II-specific"/>
    <property type="evidence" value="ECO:0007669"/>
    <property type="project" value="TreeGrafter"/>
</dbReference>
<dbReference type="KEGG" id="btab:109031986"/>
<dbReference type="GO" id="GO:0007366">
    <property type="term" value="P:periodic partitioning by pair rule gene"/>
    <property type="evidence" value="ECO:0007669"/>
    <property type="project" value="UniProtKB-KW"/>
</dbReference>
<evidence type="ECO:0000256" key="9">
    <source>
        <dbReference type="ARBA" id="ARBA00023163"/>
    </source>
</evidence>
<evidence type="ECO:0000256" key="11">
    <source>
        <dbReference type="PROSITE-ProRule" id="PRU00042"/>
    </source>
</evidence>
<dbReference type="PANTHER" id="PTHR14196:SF0">
    <property type="entry name" value="PROTEIN BOWEL"/>
    <property type="match status" value="1"/>
</dbReference>
<dbReference type="FunFam" id="3.30.160.60:FF:000958">
    <property type="entry name" value="Odd skipped"/>
    <property type="match status" value="1"/>
</dbReference>
<dbReference type="OrthoDB" id="9451254at2759"/>
<dbReference type="EMBL" id="OU963862">
    <property type="protein sequence ID" value="CAH0381915.1"/>
    <property type="molecule type" value="Genomic_DNA"/>
</dbReference>
<evidence type="ECO:0000313" key="14">
    <source>
        <dbReference type="EMBL" id="CAH0381915.1"/>
    </source>
</evidence>
<evidence type="ECO:0000256" key="2">
    <source>
        <dbReference type="ARBA" id="ARBA00022473"/>
    </source>
</evidence>
<dbReference type="Pfam" id="PF00096">
    <property type="entry name" value="zf-C2H2"/>
    <property type="match status" value="4"/>
</dbReference>
<evidence type="ECO:0000256" key="8">
    <source>
        <dbReference type="ARBA" id="ARBA00023015"/>
    </source>
</evidence>
<organism evidence="14 15">
    <name type="scientific">Bemisia tabaci</name>
    <name type="common">Sweetpotato whitefly</name>
    <name type="synonym">Aleurodes tabaci</name>
    <dbReference type="NCBI Taxonomy" id="7038"/>
    <lineage>
        <taxon>Eukaryota</taxon>
        <taxon>Metazoa</taxon>
        <taxon>Ecdysozoa</taxon>
        <taxon>Arthropoda</taxon>
        <taxon>Hexapoda</taxon>
        <taxon>Insecta</taxon>
        <taxon>Pterygota</taxon>
        <taxon>Neoptera</taxon>
        <taxon>Paraneoptera</taxon>
        <taxon>Hemiptera</taxon>
        <taxon>Sternorrhyncha</taxon>
        <taxon>Aleyrodoidea</taxon>
        <taxon>Aleyrodidae</taxon>
        <taxon>Aleyrodinae</taxon>
        <taxon>Bemisia</taxon>
    </lineage>
</organism>
<keyword evidence="10" id="KW-0539">Nucleus</keyword>
<dbReference type="Gene3D" id="3.30.160.60">
    <property type="entry name" value="Classic Zinc Finger"/>
    <property type="match status" value="4"/>
</dbReference>
<keyword evidence="6" id="KW-0562">Pair-rule protein</keyword>
<keyword evidence="9" id="KW-0804">Transcription</keyword>
<keyword evidence="15" id="KW-1185">Reference proteome</keyword>
<evidence type="ECO:0000256" key="7">
    <source>
        <dbReference type="ARBA" id="ARBA00022833"/>
    </source>
</evidence>
<sequence>MAPDVSRISRRELENVSELVTVKQEQGVILTPPHTPTMDSSSPRIKSEESAMAPDMSQLEQMRQSMFNQLPCYYPPSGVSPKQSAFSPCPQLPFCPKTDLGHVYPGLEANLESANLPFYLPFGSVNPQNVHQIKEFVSRMMYWNSVSALVPSQQSMRMAARCANASALKFNRSVAGGVVGGKGAKAPGSTRPKKRFICKYCNREFSKSYNLLIHERTHTDERPYSCDICGKAFRRQDHLRDHRYIHSKDKPYRCEECGKGFCQSRTLAVHQNHHKDVPPHSCNICGRRFNQKSNLRTHELTHHHPRPESADQPLALHRPAPQESSEPRPKLGFSIEDIMRRR</sequence>
<dbReference type="InterPro" id="IPR036236">
    <property type="entry name" value="Znf_C2H2_sf"/>
</dbReference>
<dbReference type="SUPFAM" id="SSF57667">
    <property type="entry name" value="beta-beta-alpha zinc fingers"/>
    <property type="match status" value="2"/>
</dbReference>
<feature type="region of interest" description="Disordered" evidence="12">
    <location>
        <begin position="299"/>
        <end position="342"/>
    </location>
</feature>
<evidence type="ECO:0000256" key="10">
    <source>
        <dbReference type="ARBA" id="ARBA00023242"/>
    </source>
</evidence>
<evidence type="ECO:0000256" key="4">
    <source>
        <dbReference type="ARBA" id="ARBA00022737"/>
    </source>
</evidence>
<evidence type="ECO:0000313" key="15">
    <source>
        <dbReference type="Proteomes" id="UP001152759"/>
    </source>
</evidence>
<dbReference type="InterPro" id="IPR050717">
    <property type="entry name" value="C2H2-ZF_Transcription_Reg"/>
</dbReference>
<comment type="subcellular location">
    <subcellularLocation>
        <location evidence="1">Nucleus</location>
    </subcellularLocation>
</comment>
<dbReference type="AlphaFoldDB" id="A0A9N9ZYF1"/>
<gene>
    <name evidence="14" type="ORF">BEMITA_LOCUS1519</name>
</gene>
<dbReference type="InterPro" id="IPR013087">
    <property type="entry name" value="Znf_C2H2_type"/>
</dbReference>
<evidence type="ECO:0000256" key="1">
    <source>
        <dbReference type="ARBA" id="ARBA00004123"/>
    </source>
</evidence>
<dbReference type="Proteomes" id="UP001152759">
    <property type="component" value="Chromosome 1"/>
</dbReference>
<feature type="domain" description="C2H2-type" evidence="13">
    <location>
        <begin position="224"/>
        <end position="251"/>
    </location>
</feature>
<protein>
    <recommendedName>
        <fullName evidence="13">C2H2-type domain-containing protein</fullName>
    </recommendedName>
</protein>
<feature type="domain" description="C2H2-type" evidence="13">
    <location>
        <begin position="196"/>
        <end position="223"/>
    </location>
</feature>
<dbReference type="GO" id="GO:0000977">
    <property type="term" value="F:RNA polymerase II transcription regulatory region sequence-specific DNA binding"/>
    <property type="evidence" value="ECO:0007669"/>
    <property type="project" value="TreeGrafter"/>
</dbReference>
<evidence type="ECO:0000256" key="5">
    <source>
        <dbReference type="ARBA" id="ARBA00022771"/>
    </source>
</evidence>
<dbReference type="PROSITE" id="PS00028">
    <property type="entry name" value="ZINC_FINGER_C2H2_1"/>
    <property type="match status" value="4"/>
</dbReference>
<name>A0A9N9ZYF1_BEMTA</name>
<dbReference type="FunFam" id="3.30.160.60:FF:000502">
    <property type="entry name" value="Zinc finger protein 710"/>
    <property type="match status" value="1"/>
</dbReference>
<dbReference type="PROSITE" id="PS50157">
    <property type="entry name" value="ZINC_FINGER_C2H2_2"/>
    <property type="match status" value="4"/>
</dbReference>
<evidence type="ECO:0000259" key="13">
    <source>
        <dbReference type="PROSITE" id="PS50157"/>
    </source>
</evidence>
<keyword evidence="5 11" id="KW-0863">Zinc-finger</keyword>
<dbReference type="FunFam" id="3.30.160.60:FF:000311">
    <property type="entry name" value="protein odd-skipped-related 2 isoform X1"/>
    <property type="match status" value="1"/>
</dbReference>
<feature type="domain" description="C2H2-type" evidence="13">
    <location>
        <begin position="252"/>
        <end position="279"/>
    </location>
</feature>
<evidence type="ECO:0000256" key="6">
    <source>
        <dbReference type="ARBA" id="ARBA00022788"/>
    </source>
</evidence>
<accession>A0A9N9ZYF1</accession>
<dbReference type="GO" id="GO:0005634">
    <property type="term" value="C:nucleus"/>
    <property type="evidence" value="ECO:0007669"/>
    <property type="project" value="UniProtKB-SubCell"/>
</dbReference>
<keyword evidence="4" id="KW-0677">Repeat</keyword>
<keyword evidence="8" id="KW-0805">Transcription regulation</keyword>
<dbReference type="SMART" id="SM00355">
    <property type="entry name" value="ZnF_C2H2"/>
    <property type="match status" value="4"/>
</dbReference>
<reference evidence="14" key="1">
    <citation type="submission" date="2021-12" db="EMBL/GenBank/DDBJ databases">
        <authorList>
            <person name="King R."/>
        </authorList>
    </citation>
    <scope>NUCLEOTIDE SEQUENCE</scope>
</reference>